<keyword evidence="3" id="KW-0732">Signal</keyword>
<dbReference type="NCBIfam" id="NF037995">
    <property type="entry name" value="TRAP_S1"/>
    <property type="match status" value="1"/>
</dbReference>
<dbReference type="PANTHER" id="PTHR33376">
    <property type="match status" value="1"/>
</dbReference>
<comment type="caution">
    <text evidence="5">The sequence shown here is derived from an EMBL/GenBank/DDBJ whole genome shotgun (WGS) entry which is preliminary data.</text>
</comment>
<dbReference type="Proteomes" id="UP001589854">
    <property type="component" value="Unassembled WGS sequence"/>
</dbReference>
<dbReference type="NCBIfam" id="TIGR00787">
    <property type="entry name" value="dctP"/>
    <property type="match status" value="1"/>
</dbReference>
<evidence type="ECO:0000256" key="3">
    <source>
        <dbReference type="ARBA" id="ARBA00022729"/>
    </source>
</evidence>
<dbReference type="InterPro" id="IPR004682">
    <property type="entry name" value="TRAP_DctP"/>
</dbReference>
<proteinExistence type="inferred from homology"/>
<keyword evidence="2" id="KW-0813">Transport</keyword>
<feature type="transmembrane region" description="Helical" evidence="4">
    <location>
        <begin position="6"/>
        <end position="22"/>
    </location>
</feature>
<dbReference type="InterPro" id="IPR038404">
    <property type="entry name" value="TRAP_DctP_sf"/>
</dbReference>
<dbReference type="PIRSF" id="PIRSF006470">
    <property type="entry name" value="DctB"/>
    <property type="match status" value="1"/>
</dbReference>
<protein>
    <submittedName>
        <fullName evidence="5">DctP family TRAP transporter solute-binding subunit</fullName>
    </submittedName>
</protein>
<dbReference type="InterPro" id="IPR018389">
    <property type="entry name" value="DctP_fam"/>
</dbReference>
<dbReference type="PANTHER" id="PTHR33376:SF7">
    <property type="entry name" value="C4-DICARBOXYLATE-BINDING PROTEIN DCTB"/>
    <property type="match status" value="1"/>
</dbReference>
<sequence>MKIFFITSITVAVIVFFTFFIAKDFMGNNKMDYDDEQVGLKDQIVIRFSHVVAENTPKGLAAQKFAELANEKTDGRVTVEVRPNGALYSDDEEMEALARNDVQMIAPSFSKMTKKSPEWALFDLPFLFKDYNDVNHVFTGVIGAEFLALHEQAGIKGLALWSNGFKQMTSNQKPLIKPEDFKGQRFRIMPSGIIEEQFKLLNAESIVVPFNEVYKSLEENKFDGQENTISNIYSKRLYERQDYMTVSNHGFLGYTVLMNKDFWNKLPSDVQTDLEDAMNETTQWILKESEQLNQGQLNEIKEKSTIKIHYLSDQEKVEWSKKLQPAYETYKSWVSPKFNKHLTNLLKESEAE</sequence>
<evidence type="ECO:0000313" key="6">
    <source>
        <dbReference type="Proteomes" id="UP001589854"/>
    </source>
</evidence>
<dbReference type="EMBL" id="JBHLVO010000003">
    <property type="protein sequence ID" value="MFC0271061.1"/>
    <property type="molecule type" value="Genomic_DNA"/>
</dbReference>
<dbReference type="Gene3D" id="3.40.190.170">
    <property type="entry name" value="Bacterial extracellular solute-binding protein, family 7"/>
    <property type="match status" value="1"/>
</dbReference>
<name>A0ABV6GBL3_9BACI</name>
<evidence type="ECO:0000313" key="5">
    <source>
        <dbReference type="EMBL" id="MFC0271061.1"/>
    </source>
</evidence>
<keyword evidence="4" id="KW-0812">Transmembrane</keyword>
<evidence type="ECO:0000256" key="2">
    <source>
        <dbReference type="ARBA" id="ARBA00022448"/>
    </source>
</evidence>
<reference evidence="5 6" key="1">
    <citation type="submission" date="2024-09" db="EMBL/GenBank/DDBJ databases">
        <authorList>
            <person name="Sun Q."/>
            <person name="Mori K."/>
        </authorList>
    </citation>
    <scope>NUCLEOTIDE SEQUENCE [LARGE SCALE GENOMIC DNA]</scope>
    <source>
        <strain evidence="5 6">CCM 7228</strain>
    </source>
</reference>
<gene>
    <name evidence="5" type="ORF">ACFFIX_06305</name>
</gene>
<organism evidence="5 6">
    <name type="scientific">Metabacillus herbersteinensis</name>
    <dbReference type="NCBI Taxonomy" id="283816"/>
    <lineage>
        <taxon>Bacteria</taxon>
        <taxon>Bacillati</taxon>
        <taxon>Bacillota</taxon>
        <taxon>Bacilli</taxon>
        <taxon>Bacillales</taxon>
        <taxon>Bacillaceae</taxon>
        <taxon>Metabacillus</taxon>
    </lineage>
</organism>
<dbReference type="Pfam" id="PF03480">
    <property type="entry name" value="DctP"/>
    <property type="match status" value="1"/>
</dbReference>
<keyword evidence="4" id="KW-1133">Transmembrane helix</keyword>
<keyword evidence="4" id="KW-0472">Membrane</keyword>
<keyword evidence="6" id="KW-1185">Reference proteome</keyword>
<evidence type="ECO:0000256" key="1">
    <source>
        <dbReference type="ARBA" id="ARBA00009023"/>
    </source>
</evidence>
<evidence type="ECO:0000256" key="4">
    <source>
        <dbReference type="SAM" id="Phobius"/>
    </source>
</evidence>
<comment type="similarity">
    <text evidence="1">Belongs to the bacterial solute-binding protein 7 family.</text>
</comment>
<dbReference type="RefSeq" id="WP_378931697.1">
    <property type="nucleotide sequence ID" value="NZ_JBHLVO010000003.1"/>
</dbReference>
<accession>A0ABV6GBL3</accession>